<evidence type="ECO:0000313" key="2">
    <source>
        <dbReference type="Proteomes" id="UP000553963"/>
    </source>
</evidence>
<proteinExistence type="predicted"/>
<dbReference type="AlphaFoldDB" id="A0A840AXZ7"/>
<sequence length="236" mass="26668">MRHQFFGDVNDYRKYALLRALAAGGANRIGVCWMLTPDDGHHGGKVGYLDQPERYRHFDPDLFDILKRASEQPDDRRLEVVERRSALPGGLYFNDPLPARPEARSAYMQACRDAFTEADLVFFDPDNGLETKGMAVGRKAASLYLFLDEVAAFYQAGKSVLIYQHYHRTGSRDEQVEGHLARLRSIAPDAEQWTFRTSFVVFLLMLHPDSRPNLRQAVEAAASSFDPAFIAGQRVA</sequence>
<evidence type="ECO:0000313" key="1">
    <source>
        <dbReference type="EMBL" id="MBB3933355.1"/>
    </source>
</evidence>
<dbReference type="EMBL" id="JACIDS010000006">
    <property type="protein sequence ID" value="MBB3933355.1"/>
    <property type="molecule type" value="Genomic_DNA"/>
</dbReference>
<dbReference type="RefSeq" id="WP_183401018.1">
    <property type="nucleotide sequence ID" value="NZ_JACIDS010000006.1"/>
</dbReference>
<keyword evidence="2" id="KW-1185">Reference proteome</keyword>
<name>A0A840AXZ7_9HYPH</name>
<gene>
    <name evidence="1" type="ORF">GGR25_004428</name>
</gene>
<protein>
    <submittedName>
        <fullName evidence="1">Uncharacterized protein</fullName>
    </submittedName>
</protein>
<organism evidence="1 2">
    <name type="scientific">Kaistia hirudinis</name>
    <dbReference type="NCBI Taxonomy" id="1293440"/>
    <lineage>
        <taxon>Bacteria</taxon>
        <taxon>Pseudomonadati</taxon>
        <taxon>Pseudomonadota</taxon>
        <taxon>Alphaproteobacteria</taxon>
        <taxon>Hyphomicrobiales</taxon>
        <taxon>Kaistiaceae</taxon>
        <taxon>Kaistia</taxon>
    </lineage>
</organism>
<accession>A0A840AXZ7</accession>
<reference evidence="1 2" key="1">
    <citation type="submission" date="2020-08" db="EMBL/GenBank/DDBJ databases">
        <title>Genomic Encyclopedia of Type Strains, Phase IV (KMG-IV): sequencing the most valuable type-strain genomes for metagenomic binning, comparative biology and taxonomic classification.</title>
        <authorList>
            <person name="Goeker M."/>
        </authorList>
    </citation>
    <scope>NUCLEOTIDE SEQUENCE [LARGE SCALE GENOMIC DNA]</scope>
    <source>
        <strain evidence="1 2">DSM 25966</strain>
    </source>
</reference>
<dbReference type="Proteomes" id="UP000553963">
    <property type="component" value="Unassembled WGS sequence"/>
</dbReference>
<comment type="caution">
    <text evidence="1">The sequence shown here is derived from an EMBL/GenBank/DDBJ whole genome shotgun (WGS) entry which is preliminary data.</text>
</comment>